<dbReference type="Proteomes" id="UP000631114">
    <property type="component" value="Unassembled WGS sequence"/>
</dbReference>
<protein>
    <recommendedName>
        <fullName evidence="2">Protein TIFY</fullName>
    </recommendedName>
    <alternativeName>
        <fullName evidence="2">Jasmonate ZIM domain-containing protein</fullName>
    </alternativeName>
</protein>
<dbReference type="OrthoDB" id="782771at2759"/>
<keyword evidence="2" id="KW-0539">Nucleus</keyword>
<proteinExistence type="inferred from homology"/>
<evidence type="ECO:0000256" key="1">
    <source>
        <dbReference type="ARBA" id="ARBA00008614"/>
    </source>
</evidence>
<feature type="domain" description="Tify" evidence="4">
    <location>
        <begin position="44"/>
        <end position="78"/>
    </location>
</feature>
<evidence type="ECO:0000313" key="7">
    <source>
        <dbReference type="Proteomes" id="UP000631114"/>
    </source>
</evidence>
<reference evidence="5 7" key="1">
    <citation type="submission" date="2020-10" db="EMBL/GenBank/DDBJ databases">
        <title>The Coptis chinensis genome and diversification of protoberbering-type alkaloids.</title>
        <authorList>
            <person name="Wang B."/>
            <person name="Shu S."/>
            <person name="Song C."/>
            <person name="Liu Y."/>
        </authorList>
    </citation>
    <scope>NUCLEOTIDE SEQUENCE [LARGE SCALE GENOMIC DNA]</scope>
    <source>
        <strain evidence="5">HL-2020</strain>
        <tissue evidence="5">Leaf</tissue>
    </source>
</reference>
<dbReference type="PANTHER" id="PTHR33077">
    <property type="entry name" value="PROTEIN TIFY 4A-RELATED-RELATED"/>
    <property type="match status" value="1"/>
</dbReference>
<sequence length="135" mass="15390">MKETSVPLAMRRNCNLDLCLVPPAAALSTSGGDAGRDSMNKEIREKQHQQLTIFYNGRINVLDVTEFQARAIIYHARRETDEKLRSPHDSHSEPASPYLQSQLHSPNGVLMKKSLQSFLQKRKNRIKSTNSPYQR</sequence>
<organism evidence="5 7">
    <name type="scientific">Coptis chinensis</name>
    <dbReference type="NCBI Taxonomy" id="261450"/>
    <lineage>
        <taxon>Eukaryota</taxon>
        <taxon>Viridiplantae</taxon>
        <taxon>Streptophyta</taxon>
        <taxon>Embryophyta</taxon>
        <taxon>Tracheophyta</taxon>
        <taxon>Spermatophyta</taxon>
        <taxon>Magnoliopsida</taxon>
        <taxon>Ranunculales</taxon>
        <taxon>Ranunculaceae</taxon>
        <taxon>Coptidoideae</taxon>
        <taxon>Coptis</taxon>
    </lineage>
</organism>
<dbReference type="EMBL" id="JADFTS010000009">
    <property type="protein sequence ID" value="KAF9588840.1"/>
    <property type="molecule type" value="Genomic_DNA"/>
</dbReference>
<dbReference type="Pfam" id="PF06200">
    <property type="entry name" value="tify"/>
    <property type="match status" value="1"/>
</dbReference>
<accession>A0A835GYG0</accession>
<dbReference type="InterPro" id="IPR040390">
    <property type="entry name" value="TIFY/JAZ"/>
</dbReference>
<comment type="caution">
    <text evidence="5">The sequence shown here is derived from an EMBL/GenBank/DDBJ whole genome shotgun (WGS) entry which is preliminary data.</text>
</comment>
<feature type="region of interest" description="Disordered" evidence="3">
    <location>
        <begin position="80"/>
        <end position="135"/>
    </location>
</feature>
<dbReference type="EMBL" id="JADFTS010000009">
    <property type="protein sequence ID" value="KAF9588997.1"/>
    <property type="molecule type" value="Genomic_DNA"/>
</dbReference>
<name>A0A835GYG0_9MAGN</name>
<dbReference type="AlphaFoldDB" id="A0A835GYG0"/>
<evidence type="ECO:0000256" key="2">
    <source>
        <dbReference type="RuleBase" id="RU369065"/>
    </source>
</evidence>
<dbReference type="PROSITE" id="PS51320">
    <property type="entry name" value="TIFY"/>
    <property type="match status" value="1"/>
</dbReference>
<comment type="function">
    <text evidence="2">Repressor of jasmonate responses.</text>
</comment>
<dbReference type="GO" id="GO:0005634">
    <property type="term" value="C:nucleus"/>
    <property type="evidence" value="ECO:0007669"/>
    <property type="project" value="UniProtKB-SubCell"/>
</dbReference>
<dbReference type="GO" id="GO:0009611">
    <property type="term" value="P:response to wounding"/>
    <property type="evidence" value="ECO:0007669"/>
    <property type="project" value="UniProtKB-UniRule"/>
</dbReference>
<comment type="subcellular location">
    <subcellularLocation>
        <location evidence="2">Nucleus</location>
    </subcellularLocation>
</comment>
<comment type="similarity">
    <text evidence="1 2">Belongs to the TIFY/JAZ family.</text>
</comment>
<dbReference type="GO" id="GO:0031347">
    <property type="term" value="P:regulation of defense response"/>
    <property type="evidence" value="ECO:0007669"/>
    <property type="project" value="UniProtKB-UniRule"/>
</dbReference>
<dbReference type="Pfam" id="PF09425">
    <property type="entry name" value="Jas_motif"/>
    <property type="match status" value="1"/>
</dbReference>
<keyword evidence="2" id="KW-1184">Jasmonic acid signaling pathway</keyword>
<keyword evidence="7" id="KW-1185">Reference proteome</keyword>
<dbReference type="SMART" id="SM00979">
    <property type="entry name" value="TIFY"/>
    <property type="match status" value="1"/>
</dbReference>
<dbReference type="GO" id="GO:2000022">
    <property type="term" value="P:regulation of jasmonic acid mediated signaling pathway"/>
    <property type="evidence" value="ECO:0007669"/>
    <property type="project" value="UniProtKB-UniRule"/>
</dbReference>
<feature type="compositionally biased region" description="Basic and acidic residues" evidence="3">
    <location>
        <begin position="80"/>
        <end position="92"/>
    </location>
</feature>
<evidence type="ECO:0000259" key="4">
    <source>
        <dbReference type="PROSITE" id="PS51320"/>
    </source>
</evidence>
<evidence type="ECO:0000313" key="5">
    <source>
        <dbReference type="EMBL" id="KAF9588840.1"/>
    </source>
</evidence>
<evidence type="ECO:0000313" key="6">
    <source>
        <dbReference type="EMBL" id="KAF9588997.1"/>
    </source>
</evidence>
<dbReference type="InterPro" id="IPR018467">
    <property type="entry name" value="CCT_CS"/>
</dbReference>
<comment type="domain">
    <text evidence="2">The jas domain is required for interaction with COI1.</text>
</comment>
<dbReference type="InterPro" id="IPR010399">
    <property type="entry name" value="Tify_dom"/>
</dbReference>
<evidence type="ECO:0000256" key="3">
    <source>
        <dbReference type="SAM" id="MobiDB-lite"/>
    </source>
</evidence>
<dbReference type="PANTHER" id="PTHR33077:SF17">
    <property type="entry name" value="PROTEIN TIFY 5B"/>
    <property type="match status" value="1"/>
</dbReference>
<gene>
    <name evidence="5" type="ORF">IFM89_016778</name>
    <name evidence="6" type="ORF">IFM89_017676</name>
</gene>